<evidence type="ECO:0000313" key="3">
    <source>
        <dbReference type="Proteomes" id="UP001597011"/>
    </source>
</evidence>
<dbReference type="Pfam" id="PF18911">
    <property type="entry name" value="PKD_4"/>
    <property type="match status" value="1"/>
</dbReference>
<dbReference type="InterPro" id="IPR000601">
    <property type="entry name" value="PKD_dom"/>
</dbReference>
<dbReference type="PROSITE" id="PS50093">
    <property type="entry name" value="PKD"/>
    <property type="match status" value="1"/>
</dbReference>
<reference evidence="3" key="1">
    <citation type="journal article" date="2019" name="Int. J. Syst. Evol. Microbiol.">
        <title>The Global Catalogue of Microorganisms (GCM) 10K type strain sequencing project: providing services to taxonomists for standard genome sequencing and annotation.</title>
        <authorList>
            <consortium name="The Broad Institute Genomics Platform"/>
            <consortium name="The Broad Institute Genome Sequencing Center for Infectious Disease"/>
            <person name="Wu L."/>
            <person name="Ma J."/>
        </authorList>
    </citation>
    <scope>NUCLEOTIDE SEQUENCE [LARGE SCALE GENOMIC DNA]</scope>
    <source>
        <strain evidence="3">CCUG 60529</strain>
    </source>
</reference>
<dbReference type="Gene3D" id="2.60.40.3620">
    <property type="match status" value="2"/>
</dbReference>
<dbReference type="InterPro" id="IPR022409">
    <property type="entry name" value="PKD/Chitinase_dom"/>
</dbReference>
<gene>
    <name evidence="2" type="ORF">ACFQ0I_09310</name>
</gene>
<dbReference type="RefSeq" id="WP_379941551.1">
    <property type="nucleotide sequence ID" value="NZ_JBHTIB010000012.1"/>
</dbReference>
<dbReference type="CDD" id="cd00146">
    <property type="entry name" value="PKD"/>
    <property type="match status" value="1"/>
</dbReference>
<dbReference type="SUPFAM" id="SSF49299">
    <property type="entry name" value="PKD domain"/>
    <property type="match status" value="1"/>
</dbReference>
<name>A0ABW3BSR2_9FLAO</name>
<dbReference type="PROSITE" id="PS51257">
    <property type="entry name" value="PROKAR_LIPOPROTEIN"/>
    <property type="match status" value="1"/>
</dbReference>
<dbReference type="Proteomes" id="UP001597011">
    <property type="component" value="Unassembled WGS sequence"/>
</dbReference>
<keyword evidence="3" id="KW-1185">Reference proteome</keyword>
<dbReference type="EMBL" id="JBHTIB010000012">
    <property type="protein sequence ID" value="MFD0835961.1"/>
    <property type="molecule type" value="Genomic_DNA"/>
</dbReference>
<accession>A0ABW3BSR2</accession>
<comment type="caution">
    <text evidence="2">The sequence shown here is derived from an EMBL/GenBank/DDBJ whole genome shotgun (WGS) entry which is preliminary data.</text>
</comment>
<organism evidence="2 3">
    <name type="scientific">Mariniflexile aquimaris</name>
    <dbReference type="NCBI Taxonomy" id="881009"/>
    <lineage>
        <taxon>Bacteria</taxon>
        <taxon>Pseudomonadati</taxon>
        <taxon>Bacteroidota</taxon>
        <taxon>Flavobacteriia</taxon>
        <taxon>Flavobacteriales</taxon>
        <taxon>Flavobacteriaceae</taxon>
        <taxon>Mariniflexile</taxon>
    </lineage>
</organism>
<feature type="domain" description="PKD" evidence="1">
    <location>
        <begin position="61"/>
        <end position="109"/>
    </location>
</feature>
<protein>
    <submittedName>
        <fullName evidence="2">SusF/SusE family outer membrane protein</fullName>
    </submittedName>
</protein>
<dbReference type="SMART" id="SM00089">
    <property type="entry name" value="PKD"/>
    <property type="match status" value="1"/>
</dbReference>
<evidence type="ECO:0000313" key="2">
    <source>
        <dbReference type="EMBL" id="MFD0835961.1"/>
    </source>
</evidence>
<dbReference type="Gene3D" id="2.60.40.10">
    <property type="entry name" value="Immunoglobulins"/>
    <property type="match status" value="1"/>
</dbReference>
<dbReference type="InterPro" id="IPR013783">
    <property type="entry name" value="Ig-like_fold"/>
</dbReference>
<proteinExistence type="predicted"/>
<dbReference type="InterPro" id="IPR035986">
    <property type="entry name" value="PKD_dom_sf"/>
</dbReference>
<evidence type="ECO:0000259" key="1">
    <source>
        <dbReference type="PROSITE" id="PS50093"/>
    </source>
</evidence>
<sequence length="342" mass="37661">MKTLIKSFIIIAIGTLIYSCSNDEDNMVEAVQPPTANFTFEVLQDNSQLVSFTNTSENANAFEWNFGDGSEVSHEKHPSHYYLYGGTYAVTLKTINEGGSNEFSENIEVISRAPDYSNLYIVGDASPSGWNIASPEAFTQDSSNPFVFTYEALLTPGAFKIATFTGDWCDGNWINSVNNGDDLTGNGFIVTSGCDGPDNKWSVTSSGQGRYKITVDFLQNTISFEEQFPEYSGLYIVGDGSPSGWNIGSPEAFIQSEDDAFEFTYKGILTPGSIKISTFTGDWCDGNWINPPQDGYELTSTEYIITNGCEGPDNKWMVTSNTQGAYIITINLYNESIKFELQ</sequence>